<comment type="similarity">
    <text evidence="1">Belongs to the short-chain dehydrogenases/reductases (SDR) family.</text>
</comment>
<dbReference type="InterPro" id="IPR002347">
    <property type="entry name" value="SDR_fam"/>
</dbReference>
<sequence>MKNFDLKEGYYIVTGGLGLLGKQHCEAISKFGGTPIIIDINHLEFQDFYRYLLKKYNKKAVLFENDITNEKSVKEVVDKCKALDYKIHGLINNAARDPKVTEGGLKNKNRLEIFPIEEWNKDLSVGLTGAYLCTKYFGSYMNKNYGGAIVNISSDLGLIAPNQELYKEDTLNSENQPVKPVTYSVVKSGLIGLTRYTATYWPKKVRCNCLCPGGVYNHQNESFLNKVSNLIPMGRLANKDEYMPAIVFMLSEASSYMNGAILSIDGGRSTW</sequence>
<dbReference type="EMBL" id="CP000111">
    <property type="protein sequence ID" value="ABB50412.1"/>
    <property type="molecule type" value="Genomic_DNA"/>
</dbReference>
<dbReference type="eggNOG" id="COG1028">
    <property type="taxonomic scope" value="Bacteria"/>
</dbReference>
<name>Q319N3_PROM9</name>
<dbReference type="OrthoDB" id="9785520at2"/>
<dbReference type="KEGG" id="pmi:PMT9312_1352"/>
<dbReference type="STRING" id="74546.PMT9312_1352"/>
<evidence type="ECO:0000313" key="4">
    <source>
        <dbReference type="Proteomes" id="UP000002715"/>
    </source>
</evidence>
<dbReference type="SUPFAM" id="SSF51735">
    <property type="entry name" value="NAD(P)-binding Rossmann-fold domains"/>
    <property type="match status" value="1"/>
</dbReference>
<protein>
    <submittedName>
        <fullName evidence="3">Putative oxidoreductase</fullName>
    </submittedName>
</protein>
<gene>
    <name evidence="3" type="ordered locus">PMT9312_1352</name>
</gene>
<dbReference type="PRINTS" id="PR00081">
    <property type="entry name" value="GDHRDH"/>
</dbReference>
<dbReference type="Proteomes" id="UP000002715">
    <property type="component" value="Chromosome"/>
</dbReference>
<dbReference type="HOGENOM" id="CLU_010194_1_1_3"/>
<dbReference type="Pfam" id="PF13561">
    <property type="entry name" value="adh_short_C2"/>
    <property type="match status" value="1"/>
</dbReference>
<evidence type="ECO:0000256" key="2">
    <source>
        <dbReference type="ARBA" id="ARBA00023002"/>
    </source>
</evidence>
<dbReference type="Gene3D" id="3.40.50.720">
    <property type="entry name" value="NAD(P)-binding Rossmann-like Domain"/>
    <property type="match status" value="1"/>
</dbReference>
<dbReference type="AlphaFoldDB" id="Q319N3"/>
<dbReference type="PANTHER" id="PTHR42760">
    <property type="entry name" value="SHORT-CHAIN DEHYDROGENASES/REDUCTASES FAMILY MEMBER"/>
    <property type="match status" value="1"/>
</dbReference>
<dbReference type="RefSeq" id="WP_011376898.1">
    <property type="nucleotide sequence ID" value="NC_007577.1"/>
</dbReference>
<organism evidence="3 4">
    <name type="scientific">Prochlorococcus marinus (strain MIT 9312)</name>
    <dbReference type="NCBI Taxonomy" id="74546"/>
    <lineage>
        <taxon>Bacteria</taxon>
        <taxon>Bacillati</taxon>
        <taxon>Cyanobacteriota</taxon>
        <taxon>Cyanophyceae</taxon>
        <taxon>Synechococcales</taxon>
        <taxon>Prochlorococcaceae</taxon>
        <taxon>Prochlorococcus</taxon>
    </lineage>
</organism>
<dbReference type="PANTHER" id="PTHR42760:SF133">
    <property type="entry name" value="3-OXOACYL-[ACYL-CARRIER-PROTEIN] REDUCTASE"/>
    <property type="match status" value="1"/>
</dbReference>
<evidence type="ECO:0000256" key="1">
    <source>
        <dbReference type="ARBA" id="ARBA00006484"/>
    </source>
</evidence>
<dbReference type="Pfam" id="PF00106">
    <property type="entry name" value="adh_short"/>
    <property type="match status" value="1"/>
</dbReference>
<keyword evidence="2" id="KW-0560">Oxidoreductase</keyword>
<dbReference type="InterPro" id="IPR036291">
    <property type="entry name" value="NAD(P)-bd_dom_sf"/>
</dbReference>
<dbReference type="GO" id="GO:0016616">
    <property type="term" value="F:oxidoreductase activity, acting on the CH-OH group of donors, NAD or NADP as acceptor"/>
    <property type="evidence" value="ECO:0007669"/>
    <property type="project" value="TreeGrafter"/>
</dbReference>
<reference evidence="4" key="1">
    <citation type="submission" date="2005-07" db="EMBL/GenBank/DDBJ databases">
        <title>Complete sequence of Prochlorococcus marinus str. MIT 9312.</title>
        <authorList>
            <consortium name="US DOE Joint Genome Institute"/>
            <person name="Copeland A."/>
            <person name="Lucas S."/>
            <person name="Lapidus A."/>
            <person name="Barry K."/>
            <person name="Detter J.C."/>
            <person name="Glavina T."/>
            <person name="Hammon N."/>
            <person name="Israni S."/>
            <person name="Pitluck S."/>
            <person name="Thiel J."/>
            <person name="Schmutz J."/>
            <person name="Larimer F."/>
            <person name="Land M."/>
            <person name="Kyrpides N."/>
            <person name="Lykidis A."/>
            <person name="Richardson P."/>
        </authorList>
    </citation>
    <scope>NUCLEOTIDE SEQUENCE [LARGE SCALE GENOMIC DNA]</scope>
    <source>
        <strain evidence="4">MIT 9312</strain>
    </source>
</reference>
<proteinExistence type="inferred from homology"/>
<accession>Q319N3</accession>
<evidence type="ECO:0000313" key="3">
    <source>
        <dbReference type="EMBL" id="ABB50412.1"/>
    </source>
</evidence>